<dbReference type="GO" id="GO:0008168">
    <property type="term" value="F:methyltransferase activity"/>
    <property type="evidence" value="ECO:0007669"/>
    <property type="project" value="UniProtKB-KW"/>
</dbReference>
<evidence type="ECO:0000259" key="2">
    <source>
        <dbReference type="Pfam" id="PF08242"/>
    </source>
</evidence>
<name>A0A255HAY1_9ACTN</name>
<evidence type="ECO:0000313" key="3">
    <source>
        <dbReference type="EMBL" id="OYO24652.1"/>
    </source>
</evidence>
<dbReference type="RefSeq" id="WP_094362644.1">
    <property type="nucleotide sequence ID" value="NZ_NMVQ01000002.1"/>
</dbReference>
<feature type="domain" description="Methyltransferase type 12" evidence="2">
    <location>
        <begin position="49"/>
        <end position="146"/>
    </location>
</feature>
<feature type="compositionally biased region" description="Polar residues" evidence="1">
    <location>
        <begin position="1"/>
        <end position="10"/>
    </location>
</feature>
<gene>
    <name evidence="3" type="ORF">CGZ93_02835</name>
</gene>
<dbReference type="EMBL" id="NMVQ01000002">
    <property type="protein sequence ID" value="OYO24652.1"/>
    <property type="molecule type" value="Genomic_DNA"/>
</dbReference>
<dbReference type="AlphaFoldDB" id="A0A255HAY1"/>
<dbReference type="InterPro" id="IPR029063">
    <property type="entry name" value="SAM-dependent_MTases_sf"/>
</dbReference>
<sequence length="251" mass="26221">MSEKQQTGPSRNPAPTRPAQRRRSVSHRLLVRLLVDQLNQHRGSGLEVVDLGGGTGGLAAALAEAGHRVLVVDPSPDALAATSRRAAESGLGDRMRAVQGDTTTLAEVVPAGSADVVLCHLVLERRAGTAEALRAIAGAVAPEGLLSVLIGQRLPRVLQQAEAGNFAAAGHLLSDPELLDRTALHELLTETGWDLLAEHGIGVIADQVPTTVAEGRSEKLLELETAASARPELLEAAPKLHVLSALARSAR</sequence>
<proteinExistence type="predicted"/>
<dbReference type="PANTHER" id="PTHR43861">
    <property type="entry name" value="TRANS-ACONITATE 2-METHYLTRANSFERASE-RELATED"/>
    <property type="match status" value="1"/>
</dbReference>
<dbReference type="Proteomes" id="UP000216311">
    <property type="component" value="Unassembled WGS sequence"/>
</dbReference>
<organism evidence="3 4">
    <name type="scientific">Enemella dayhoffiae</name>
    <dbReference type="NCBI Taxonomy" id="2016507"/>
    <lineage>
        <taxon>Bacteria</taxon>
        <taxon>Bacillati</taxon>
        <taxon>Actinomycetota</taxon>
        <taxon>Actinomycetes</taxon>
        <taxon>Propionibacteriales</taxon>
        <taxon>Propionibacteriaceae</taxon>
        <taxon>Enemella</taxon>
    </lineage>
</organism>
<dbReference type="GO" id="GO:0032259">
    <property type="term" value="P:methylation"/>
    <property type="evidence" value="ECO:0007669"/>
    <property type="project" value="UniProtKB-KW"/>
</dbReference>
<dbReference type="Gene3D" id="3.40.50.150">
    <property type="entry name" value="Vaccinia Virus protein VP39"/>
    <property type="match status" value="1"/>
</dbReference>
<dbReference type="OrthoDB" id="3366024at2"/>
<comment type="caution">
    <text evidence="3">The sequence shown here is derived from an EMBL/GenBank/DDBJ whole genome shotgun (WGS) entry which is preliminary data.</text>
</comment>
<dbReference type="Pfam" id="PF08242">
    <property type="entry name" value="Methyltransf_12"/>
    <property type="match status" value="1"/>
</dbReference>
<dbReference type="InterPro" id="IPR013217">
    <property type="entry name" value="Methyltransf_12"/>
</dbReference>
<keyword evidence="3" id="KW-0489">Methyltransferase</keyword>
<reference evidence="3 4" key="1">
    <citation type="submission" date="2017-07" db="EMBL/GenBank/DDBJ databases">
        <title>Draft whole genome sequences of clinical Proprionibacteriaceae strains.</title>
        <authorList>
            <person name="Bernier A.-M."/>
            <person name="Bernard K."/>
            <person name="Domingo M.-C."/>
        </authorList>
    </citation>
    <scope>NUCLEOTIDE SEQUENCE [LARGE SCALE GENOMIC DNA]</scope>
    <source>
        <strain evidence="3 4">NML 130396</strain>
    </source>
</reference>
<feature type="region of interest" description="Disordered" evidence="1">
    <location>
        <begin position="1"/>
        <end position="25"/>
    </location>
</feature>
<evidence type="ECO:0000313" key="4">
    <source>
        <dbReference type="Proteomes" id="UP000216311"/>
    </source>
</evidence>
<dbReference type="SUPFAM" id="SSF53335">
    <property type="entry name" value="S-adenosyl-L-methionine-dependent methyltransferases"/>
    <property type="match status" value="1"/>
</dbReference>
<keyword evidence="3" id="KW-0808">Transferase</keyword>
<evidence type="ECO:0000256" key="1">
    <source>
        <dbReference type="SAM" id="MobiDB-lite"/>
    </source>
</evidence>
<keyword evidence="4" id="KW-1185">Reference proteome</keyword>
<protein>
    <submittedName>
        <fullName evidence="3">SAM-dependent methyltransferase</fullName>
    </submittedName>
</protein>
<accession>A0A255HAY1</accession>